<name>A0A6I0EXK9_9FIRM</name>
<gene>
    <name evidence="2" type="ORF">F8154_09985</name>
</gene>
<dbReference type="EMBL" id="WBZC01000036">
    <property type="protein sequence ID" value="KAB3534001.1"/>
    <property type="molecule type" value="Genomic_DNA"/>
</dbReference>
<dbReference type="SUPFAM" id="SSF55729">
    <property type="entry name" value="Acyl-CoA N-acyltransferases (Nat)"/>
    <property type="match status" value="1"/>
</dbReference>
<dbReference type="RefSeq" id="WP_151861473.1">
    <property type="nucleotide sequence ID" value="NZ_WBZC01000036.1"/>
</dbReference>
<evidence type="ECO:0000313" key="2">
    <source>
        <dbReference type="EMBL" id="KAB3534001.1"/>
    </source>
</evidence>
<dbReference type="InterPro" id="IPR000182">
    <property type="entry name" value="GNAT_dom"/>
</dbReference>
<dbReference type="OrthoDB" id="948250at2"/>
<comment type="caution">
    <text evidence="2">The sequence shown here is derived from an EMBL/GenBank/DDBJ whole genome shotgun (WGS) entry which is preliminary data.</text>
</comment>
<organism evidence="2 3">
    <name type="scientific">Alkaliphilus pronyensis</name>
    <dbReference type="NCBI Taxonomy" id="1482732"/>
    <lineage>
        <taxon>Bacteria</taxon>
        <taxon>Bacillati</taxon>
        <taxon>Bacillota</taxon>
        <taxon>Clostridia</taxon>
        <taxon>Peptostreptococcales</taxon>
        <taxon>Natronincolaceae</taxon>
        <taxon>Alkaliphilus</taxon>
    </lineage>
</organism>
<dbReference type="Gene3D" id="3.40.630.30">
    <property type="match status" value="1"/>
</dbReference>
<dbReference type="InterPro" id="IPR016181">
    <property type="entry name" value="Acyl_CoA_acyltransferase"/>
</dbReference>
<reference evidence="2 3" key="1">
    <citation type="submission" date="2019-10" db="EMBL/GenBank/DDBJ databases">
        <title>Alkaliphilus serpentinus sp. nov. and Alkaliphilus pronyensis sp. nov., two novel anaerobic alkaliphilic species isolated from the serpentinized-hosted hydrothermal field of the Prony Bay (New Caledonia).</title>
        <authorList>
            <person name="Postec A."/>
        </authorList>
    </citation>
    <scope>NUCLEOTIDE SEQUENCE [LARGE SCALE GENOMIC DNA]</scope>
    <source>
        <strain evidence="2 3">LacV</strain>
    </source>
</reference>
<accession>A0A6I0EXK9</accession>
<dbReference type="PANTHER" id="PTHR43415:SF3">
    <property type="entry name" value="GNAT-FAMILY ACETYLTRANSFERASE"/>
    <property type="match status" value="1"/>
</dbReference>
<keyword evidence="3" id="KW-1185">Reference proteome</keyword>
<keyword evidence="2" id="KW-0808">Transferase</keyword>
<dbReference type="GO" id="GO:0016747">
    <property type="term" value="F:acyltransferase activity, transferring groups other than amino-acyl groups"/>
    <property type="evidence" value="ECO:0007669"/>
    <property type="project" value="InterPro"/>
</dbReference>
<evidence type="ECO:0000313" key="3">
    <source>
        <dbReference type="Proteomes" id="UP000432715"/>
    </source>
</evidence>
<dbReference type="PANTHER" id="PTHR43415">
    <property type="entry name" value="SPERMIDINE N(1)-ACETYLTRANSFERASE"/>
    <property type="match status" value="1"/>
</dbReference>
<dbReference type="CDD" id="cd04301">
    <property type="entry name" value="NAT_SF"/>
    <property type="match status" value="1"/>
</dbReference>
<feature type="domain" description="N-acetyltransferase" evidence="1">
    <location>
        <begin position="12"/>
        <end position="178"/>
    </location>
</feature>
<dbReference type="PROSITE" id="PS51186">
    <property type="entry name" value="GNAT"/>
    <property type="match status" value="1"/>
</dbReference>
<evidence type="ECO:0000259" key="1">
    <source>
        <dbReference type="PROSITE" id="PS51186"/>
    </source>
</evidence>
<proteinExistence type="predicted"/>
<dbReference type="Pfam" id="PF00583">
    <property type="entry name" value="Acetyltransf_1"/>
    <property type="match status" value="1"/>
</dbReference>
<protein>
    <submittedName>
        <fullName evidence="2">GNAT family N-acetyltransferase</fullName>
    </submittedName>
</protein>
<sequence length="178" mass="20139">MEKYIVSSGEEIIIRPAKKEDAQQLIDYIQIIAGESDYLTFGPGEFLLTKEEEESFIEKTLKSNNSLFLVAEIDGKIVANLSFTGGVRPRTKQAGEFGVSVLKRYWGLGIGKRLVSYLINWSRQTGVVRKINLKVRADNTRGITLYENLGFKKEGLISREFMIDGIFYDCILMGIEID</sequence>
<dbReference type="AlphaFoldDB" id="A0A6I0EXK9"/>
<dbReference type="Proteomes" id="UP000432715">
    <property type="component" value="Unassembled WGS sequence"/>
</dbReference>